<dbReference type="Pfam" id="PF07992">
    <property type="entry name" value="Pyr_redox_2"/>
    <property type="match status" value="1"/>
</dbReference>
<comment type="cofactor">
    <cofactor evidence="1">
        <name>FAD</name>
        <dbReference type="ChEBI" id="CHEBI:57692"/>
    </cofactor>
</comment>
<evidence type="ECO:0000259" key="6">
    <source>
        <dbReference type="Pfam" id="PF07992"/>
    </source>
</evidence>
<sequence>MLRLGYYLTKYGRAGGAVRLRCLSSISPNSTKIPESVCIIGSGPSGFYTLKYLLSHPNAPKKVDIVDSSRVPFGLIRTGVAPDHGDVKNAQSEFTQIIEGDNASTDVRFLGGVAIGEGEKVKLSDVEGHYDAVVLCHGASLSNELDLPAYKPDGSKVQSPPVVRVRDAVEWYNAASWAEEPGFREAVVRRGGEGLNITVIGGGNVSLDLARVFAKGRRGILRDSEVRDEEIEEMAGWGVGTIGLYNRRGAYQTAFTTKEFRDIYKMAKAGNTALRIDVEDIERSSNKESLEEMEGNRPMTRLIKLIKQVAEDDEVKEGEGAQISVRYLRSPSEIHTDEEGNMKSVRFELQELSGEKGAQRAVGTGVFEDVETDVLVSSMGYKASPLDERLPFEGGRYKHERGHVDGKVFSAGWCKRGPKGIVGTNIADARETVGRIYEGTETRGQVGGADFVEFLEKKGVEYSTWEGWQRVDEIERDEKRLREGQTRNKIKDEEKIRRIAMGR</sequence>
<dbReference type="AlphaFoldDB" id="A0A9W7L5F7"/>
<protein>
    <recommendedName>
        <fullName evidence="6">FAD/NAD(P)-binding domain-containing protein</fullName>
    </recommendedName>
</protein>
<keyword evidence="8" id="KW-1185">Reference proteome</keyword>
<dbReference type="InterPro" id="IPR036188">
    <property type="entry name" value="FAD/NAD-bd_sf"/>
</dbReference>
<evidence type="ECO:0000256" key="1">
    <source>
        <dbReference type="ARBA" id="ARBA00001974"/>
    </source>
</evidence>
<evidence type="ECO:0000256" key="5">
    <source>
        <dbReference type="ARBA" id="ARBA00023002"/>
    </source>
</evidence>
<keyword evidence="4" id="KW-0521">NADP</keyword>
<keyword evidence="5" id="KW-0560">Oxidoreductase</keyword>
<dbReference type="InterPro" id="IPR023753">
    <property type="entry name" value="FAD/NAD-binding_dom"/>
</dbReference>
<dbReference type="SUPFAM" id="SSF51971">
    <property type="entry name" value="Nucleotide-binding domain"/>
    <property type="match status" value="1"/>
</dbReference>
<dbReference type="PANTHER" id="PTHR48467">
    <property type="entry name" value="GLUTAMATE SYNTHASE 1 [NADH], CHLOROPLASTIC-LIKE"/>
    <property type="match status" value="1"/>
</dbReference>
<feature type="domain" description="FAD/NAD(P)-binding" evidence="6">
    <location>
        <begin position="36"/>
        <end position="215"/>
    </location>
</feature>
<evidence type="ECO:0000256" key="2">
    <source>
        <dbReference type="ARBA" id="ARBA00022630"/>
    </source>
</evidence>
<name>A0A9W7L5F7_9STRA</name>
<dbReference type="Gene3D" id="3.40.50.720">
    <property type="entry name" value="NAD(P)-binding Rossmann-like Domain"/>
    <property type="match status" value="1"/>
</dbReference>
<evidence type="ECO:0000313" key="8">
    <source>
        <dbReference type="Proteomes" id="UP001165065"/>
    </source>
</evidence>
<reference evidence="8" key="1">
    <citation type="journal article" date="2023" name="Commun. Biol.">
        <title>Genome analysis of Parmales, the sister group of diatoms, reveals the evolutionary specialization of diatoms from phago-mixotrophs to photoautotrophs.</title>
        <authorList>
            <person name="Ban H."/>
            <person name="Sato S."/>
            <person name="Yoshikawa S."/>
            <person name="Yamada K."/>
            <person name="Nakamura Y."/>
            <person name="Ichinomiya M."/>
            <person name="Sato N."/>
            <person name="Blanc-Mathieu R."/>
            <person name="Endo H."/>
            <person name="Kuwata A."/>
            <person name="Ogata H."/>
        </authorList>
    </citation>
    <scope>NUCLEOTIDE SEQUENCE [LARGE SCALE GENOMIC DNA]</scope>
</reference>
<evidence type="ECO:0000256" key="4">
    <source>
        <dbReference type="ARBA" id="ARBA00022857"/>
    </source>
</evidence>
<comment type="caution">
    <text evidence="7">The sequence shown here is derived from an EMBL/GenBank/DDBJ whole genome shotgun (WGS) entry which is preliminary data.</text>
</comment>
<dbReference type="OrthoDB" id="333024at2759"/>
<dbReference type="PRINTS" id="PR00419">
    <property type="entry name" value="ADXRDTASE"/>
</dbReference>
<dbReference type="Proteomes" id="UP001165065">
    <property type="component" value="Unassembled WGS sequence"/>
</dbReference>
<evidence type="ECO:0000313" key="7">
    <source>
        <dbReference type="EMBL" id="GMI31523.1"/>
    </source>
</evidence>
<evidence type="ECO:0000256" key="3">
    <source>
        <dbReference type="ARBA" id="ARBA00022827"/>
    </source>
</evidence>
<dbReference type="Gene3D" id="3.50.50.60">
    <property type="entry name" value="FAD/NAD(P)-binding domain"/>
    <property type="match status" value="1"/>
</dbReference>
<organism evidence="7 8">
    <name type="scientific">Triparma columacea</name>
    <dbReference type="NCBI Taxonomy" id="722753"/>
    <lineage>
        <taxon>Eukaryota</taxon>
        <taxon>Sar</taxon>
        <taxon>Stramenopiles</taxon>
        <taxon>Ochrophyta</taxon>
        <taxon>Bolidophyceae</taxon>
        <taxon>Parmales</taxon>
        <taxon>Triparmaceae</taxon>
        <taxon>Triparma</taxon>
    </lineage>
</organism>
<keyword evidence="2" id="KW-0285">Flavoprotein</keyword>
<dbReference type="InterPro" id="IPR055275">
    <property type="entry name" value="Ferredox_Rdtase"/>
</dbReference>
<proteinExistence type="predicted"/>
<accession>A0A9W7L5F7</accession>
<dbReference type="PANTHER" id="PTHR48467:SF1">
    <property type="entry name" value="GLUTAMATE SYNTHASE 1 [NADH], CHLOROPLASTIC-LIKE"/>
    <property type="match status" value="1"/>
</dbReference>
<dbReference type="GO" id="GO:0016491">
    <property type="term" value="F:oxidoreductase activity"/>
    <property type="evidence" value="ECO:0007669"/>
    <property type="project" value="UniProtKB-KW"/>
</dbReference>
<gene>
    <name evidence="7" type="ORF">TrCOL_g1848</name>
</gene>
<keyword evidence="3" id="KW-0274">FAD</keyword>
<dbReference type="EMBL" id="BRYA01000009">
    <property type="protein sequence ID" value="GMI31523.1"/>
    <property type="molecule type" value="Genomic_DNA"/>
</dbReference>